<keyword evidence="8 10" id="KW-0378">Hydrolase</keyword>
<evidence type="ECO:0000313" key="12">
    <source>
        <dbReference type="EMBL" id="QEK38241.1"/>
    </source>
</evidence>
<accession>A0A5C0UEX6</accession>
<evidence type="ECO:0000256" key="6">
    <source>
        <dbReference type="ARBA" id="ARBA00022723"/>
    </source>
</evidence>
<feature type="binding site" evidence="10">
    <location>
        <position position="46"/>
    </location>
    <ligand>
        <name>Mg(2+)</name>
        <dbReference type="ChEBI" id="CHEBI:18420"/>
        <label>1</label>
    </ligand>
</feature>
<dbReference type="PANTHER" id="PTHR10642:SF26">
    <property type="entry name" value="RIBONUCLEASE H1"/>
    <property type="match status" value="1"/>
</dbReference>
<dbReference type="Proteomes" id="UP000325155">
    <property type="component" value="Chromosome"/>
</dbReference>
<dbReference type="OrthoDB" id="7845843at2"/>
<evidence type="ECO:0000256" key="5">
    <source>
        <dbReference type="ARBA" id="ARBA00022722"/>
    </source>
</evidence>
<evidence type="ECO:0000256" key="1">
    <source>
        <dbReference type="ARBA" id="ARBA00000077"/>
    </source>
</evidence>
<dbReference type="EC" id="3.1.26.4" evidence="4 10"/>
<comment type="similarity">
    <text evidence="2 10">Belongs to the RNase H family.</text>
</comment>
<dbReference type="GO" id="GO:0003676">
    <property type="term" value="F:nucleic acid binding"/>
    <property type="evidence" value="ECO:0007669"/>
    <property type="project" value="InterPro"/>
</dbReference>
<dbReference type="GO" id="GO:0005737">
    <property type="term" value="C:cytoplasm"/>
    <property type="evidence" value="ECO:0007669"/>
    <property type="project" value="UniProtKB-SubCell"/>
</dbReference>
<comment type="subcellular location">
    <subcellularLocation>
        <location evidence="10">Cytoplasm</location>
    </subcellularLocation>
</comment>
<keyword evidence="6 10" id="KW-0479">Metal-binding</keyword>
<evidence type="ECO:0000256" key="10">
    <source>
        <dbReference type="HAMAP-Rule" id="MF_00042"/>
    </source>
</evidence>
<dbReference type="InterPro" id="IPR050092">
    <property type="entry name" value="RNase_H"/>
</dbReference>
<evidence type="ECO:0000256" key="7">
    <source>
        <dbReference type="ARBA" id="ARBA00022759"/>
    </source>
</evidence>
<evidence type="ECO:0000259" key="11">
    <source>
        <dbReference type="PROSITE" id="PS50879"/>
    </source>
</evidence>
<dbReference type="SUPFAM" id="SSF53098">
    <property type="entry name" value="Ribonuclease H-like"/>
    <property type="match status" value="1"/>
</dbReference>
<dbReference type="InterPro" id="IPR036397">
    <property type="entry name" value="RNaseH_sf"/>
</dbReference>
<feature type="binding site" evidence="10">
    <location>
        <position position="8"/>
    </location>
    <ligand>
        <name>Mg(2+)</name>
        <dbReference type="ChEBI" id="CHEBI:18420"/>
        <label>2</label>
    </ligand>
</feature>
<keyword evidence="10" id="KW-0963">Cytoplasm</keyword>
<evidence type="ECO:0000256" key="8">
    <source>
        <dbReference type="ARBA" id="ARBA00022801"/>
    </source>
</evidence>
<comment type="catalytic activity">
    <reaction evidence="1 10">
        <text>Endonucleolytic cleavage to 5'-phosphomonoester.</text>
        <dbReference type="EC" id="3.1.26.4"/>
    </reaction>
</comment>
<dbReference type="RefSeq" id="WP_148981088.1">
    <property type="nucleotide sequence ID" value="NZ_CP043315.1"/>
</dbReference>
<dbReference type="InterPro" id="IPR022892">
    <property type="entry name" value="RNaseHI"/>
</dbReference>
<keyword evidence="13" id="KW-1185">Reference proteome</keyword>
<reference evidence="12 13" key="1">
    <citation type="submission" date="2019-08" db="EMBL/GenBank/DDBJ databases">
        <title>Highly reduced genomes of protist endosymbionts show evolutionary convergence.</title>
        <authorList>
            <person name="George E."/>
            <person name="Husnik F."/>
            <person name="Tashyreva D."/>
            <person name="Prokopchuk G."/>
            <person name="Horak A."/>
            <person name="Kwong W.K."/>
            <person name="Lukes J."/>
            <person name="Keeling P.J."/>
        </authorList>
    </citation>
    <scope>NUCLEOTIDE SEQUENCE [LARGE SCALE GENOMIC DNA]</scope>
    <source>
        <strain evidence="12">1605</strain>
    </source>
</reference>
<dbReference type="CDD" id="cd09278">
    <property type="entry name" value="RNase_HI_prokaryote_like"/>
    <property type="match status" value="1"/>
</dbReference>
<feature type="binding site" evidence="10">
    <location>
        <position position="8"/>
    </location>
    <ligand>
        <name>Mg(2+)</name>
        <dbReference type="ChEBI" id="CHEBI:18420"/>
        <label>1</label>
    </ligand>
</feature>
<sequence length="150" mass="17118">MTWHLITDGSCLGNPGRGGWAFMLQNGENKDIHSGYEEKTTNNRMELQALISGLKYFSQQSKESLDVTMDSQYVINGVKSWMANWKRNNWQTAAKTPVKNKDLWMELDKIIPSMSLNFIWTKGHQDHELHNIVDEAARCAADKHASCTCK</sequence>
<dbReference type="Gene3D" id="3.30.420.10">
    <property type="entry name" value="Ribonuclease H-like superfamily/Ribonuclease H"/>
    <property type="match status" value="1"/>
</dbReference>
<evidence type="ECO:0000313" key="13">
    <source>
        <dbReference type="Proteomes" id="UP000325155"/>
    </source>
</evidence>
<comment type="subunit">
    <text evidence="3 10">Monomer.</text>
</comment>
<dbReference type="PANTHER" id="PTHR10642">
    <property type="entry name" value="RIBONUCLEASE H1"/>
    <property type="match status" value="1"/>
</dbReference>
<evidence type="ECO:0000256" key="3">
    <source>
        <dbReference type="ARBA" id="ARBA00011245"/>
    </source>
</evidence>
<dbReference type="Pfam" id="PF00075">
    <property type="entry name" value="RNase_H"/>
    <property type="match status" value="1"/>
</dbReference>
<keyword evidence="7 10" id="KW-0255">Endonuclease</keyword>
<keyword evidence="9 10" id="KW-0460">Magnesium</keyword>
<dbReference type="InterPro" id="IPR012337">
    <property type="entry name" value="RNaseH-like_sf"/>
</dbReference>
<feature type="binding site" evidence="10">
    <location>
        <position position="70"/>
    </location>
    <ligand>
        <name>Mg(2+)</name>
        <dbReference type="ChEBI" id="CHEBI:18420"/>
        <label>1</label>
    </ligand>
</feature>
<feature type="binding site" evidence="10">
    <location>
        <position position="134"/>
    </location>
    <ligand>
        <name>Mg(2+)</name>
        <dbReference type="ChEBI" id="CHEBI:18420"/>
        <label>2</label>
    </ligand>
</feature>
<evidence type="ECO:0000256" key="9">
    <source>
        <dbReference type="ARBA" id="ARBA00022842"/>
    </source>
</evidence>
<dbReference type="AlphaFoldDB" id="A0A5C0UEX6"/>
<comment type="cofactor">
    <cofactor evidence="10">
        <name>Mg(2+)</name>
        <dbReference type="ChEBI" id="CHEBI:18420"/>
    </cofactor>
    <text evidence="10">Binds 1 Mg(2+) ion per subunit. May bind a second metal ion at a regulatory site, or after substrate binding.</text>
</comment>
<dbReference type="HAMAP" id="MF_00042">
    <property type="entry name" value="RNase_H"/>
    <property type="match status" value="1"/>
</dbReference>
<evidence type="ECO:0000256" key="4">
    <source>
        <dbReference type="ARBA" id="ARBA00012180"/>
    </source>
</evidence>
<dbReference type="EMBL" id="CP043315">
    <property type="protein sequence ID" value="QEK38241.1"/>
    <property type="molecule type" value="Genomic_DNA"/>
</dbReference>
<dbReference type="NCBIfam" id="NF001236">
    <property type="entry name" value="PRK00203.1"/>
    <property type="match status" value="1"/>
</dbReference>
<proteinExistence type="inferred from homology"/>
<comment type="function">
    <text evidence="10">Endonuclease that specifically degrades the RNA of RNA-DNA hybrids.</text>
</comment>
<dbReference type="GO" id="GO:0043137">
    <property type="term" value="P:DNA replication, removal of RNA primer"/>
    <property type="evidence" value="ECO:0007669"/>
    <property type="project" value="TreeGrafter"/>
</dbReference>
<dbReference type="PROSITE" id="PS50879">
    <property type="entry name" value="RNASE_H_1"/>
    <property type="match status" value="1"/>
</dbReference>
<keyword evidence="5 10" id="KW-0540">Nuclease</keyword>
<dbReference type="KEGG" id="cip:FZC35_02600"/>
<feature type="domain" description="RNase H type-1" evidence="11">
    <location>
        <begin position="1"/>
        <end position="142"/>
    </location>
</feature>
<dbReference type="InterPro" id="IPR002156">
    <property type="entry name" value="RNaseH_domain"/>
</dbReference>
<gene>
    <name evidence="10 12" type="primary">rnhA</name>
    <name evidence="12" type="ORF">FZC35_02600</name>
</gene>
<dbReference type="GO" id="GO:0004523">
    <property type="term" value="F:RNA-DNA hybrid ribonuclease activity"/>
    <property type="evidence" value="ECO:0007669"/>
    <property type="project" value="UniProtKB-UniRule"/>
</dbReference>
<evidence type="ECO:0000256" key="2">
    <source>
        <dbReference type="ARBA" id="ARBA00005300"/>
    </source>
</evidence>
<protein>
    <recommendedName>
        <fullName evidence="4 10">Ribonuclease H</fullName>
        <shortName evidence="10">RNase H</shortName>
        <ecNumber evidence="4 10">3.1.26.4</ecNumber>
    </recommendedName>
</protein>
<dbReference type="GO" id="GO:0000287">
    <property type="term" value="F:magnesium ion binding"/>
    <property type="evidence" value="ECO:0007669"/>
    <property type="project" value="UniProtKB-UniRule"/>
</dbReference>
<organism evidence="12 13">
    <name type="scientific">Candidatus Cytomitobacter indipagum</name>
    <dbReference type="NCBI Taxonomy" id="2601575"/>
    <lineage>
        <taxon>Bacteria</taxon>
        <taxon>Pseudomonadati</taxon>
        <taxon>Pseudomonadota</taxon>
        <taxon>Alphaproteobacteria</taxon>
        <taxon>Holosporales</taxon>
        <taxon>Holosporaceae</taxon>
        <taxon>Candidatus Cytomitobacter</taxon>
    </lineage>
</organism>
<name>A0A5C0UEX6_9PROT</name>